<dbReference type="PANTHER" id="PTHR45008">
    <property type="entry name" value="PTS SYSTEM GLUCOSE-SPECIFIC EIIA COMPONENT"/>
    <property type="match status" value="1"/>
</dbReference>
<keyword evidence="4" id="KW-0808">Transferase</keyword>
<comment type="caution">
    <text evidence="8">The sequence shown here is derived from an EMBL/GenBank/DDBJ whole genome shotgun (WGS) entry which is preliminary data.</text>
</comment>
<organism evidence="8">
    <name type="scientific">bioreactor metagenome</name>
    <dbReference type="NCBI Taxonomy" id="1076179"/>
    <lineage>
        <taxon>unclassified sequences</taxon>
        <taxon>metagenomes</taxon>
        <taxon>ecological metagenomes</taxon>
    </lineage>
</organism>
<dbReference type="NCBIfam" id="TIGR00830">
    <property type="entry name" value="PTBA"/>
    <property type="match status" value="1"/>
</dbReference>
<feature type="domain" description="PTS EIIA type-1" evidence="7">
    <location>
        <begin position="29"/>
        <end position="132"/>
    </location>
</feature>
<evidence type="ECO:0000313" key="8">
    <source>
        <dbReference type="EMBL" id="MPN36634.1"/>
    </source>
</evidence>
<dbReference type="Gene3D" id="2.70.70.10">
    <property type="entry name" value="Glucose Permease (Domain IIA)"/>
    <property type="match status" value="1"/>
</dbReference>
<dbReference type="InterPro" id="IPR050890">
    <property type="entry name" value="PTS_EIIA_component"/>
</dbReference>
<dbReference type="InterPro" id="IPR001127">
    <property type="entry name" value="PTS_EIIA_1_perm"/>
</dbReference>
<dbReference type="GO" id="GO:0005737">
    <property type="term" value="C:cytoplasm"/>
    <property type="evidence" value="ECO:0007669"/>
    <property type="project" value="UniProtKB-SubCell"/>
</dbReference>
<accession>A0A645HKH8</accession>
<protein>
    <recommendedName>
        <fullName evidence="7">PTS EIIA type-1 domain-containing protein</fullName>
    </recommendedName>
</protein>
<dbReference type="SUPFAM" id="SSF51261">
    <property type="entry name" value="Duplicated hybrid motif"/>
    <property type="match status" value="1"/>
</dbReference>
<sequence>MLSIFKKKKSKELYAPVVGEAVSLDCVPDQVFASRMMGEGVAFKFEGETICSPCDAEVVLVAKTKHAIGLESNGLEILIHVGLDTVNLNGQGFKLCVKVGDKVKRGESLLKIDRNYMESKNIDLLTPMVITSKDIKLNICEPTKVDLNSIVISLV</sequence>
<keyword evidence="6" id="KW-0418">Kinase</keyword>
<evidence type="ECO:0000256" key="6">
    <source>
        <dbReference type="ARBA" id="ARBA00022777"/>
    </source>
</evidence>
<dbReference type="GO" id="GO:0009401">
    <property type="term" value="P:phosphoenolpyruvate-dependent sugar phosphotransferase system"/>
    <property type="evidence" value="ECO:0007669"/>
    <property type="project" value="UniProtKB-KW"/>
</dbReference>
<keyword evidence="5" id="KW-0598">Phosphotransferase system</keyword>
<proteinExistence type="predicted"/>
<evidence type="ECO:0000256" key="1">
    <source>
        <dbReference type="ARBA" id="ARBA00004496"/>
    </source>
</evidence>
<dbReference type="EMBL" id="VSSQ01090880">
    <property type="protein sequence ID" value="MPN36634.1"/>
    <property type="molecule type" value="Genomic_DNA"/>
</dbReference>
<dbReference type="Pfam" id="PF00358">
    <property type="entry name" value="PTS_EIIA_1"/>
    <property type="match status" value="1"/>
</dbReference>
<evidence type="ECO:0000259" key="7">
    <source>
        <dbReference type="PROSITE" id="PS51093"/>
    </source>
</evidence>
<dbReference type="AlphaFoldDB" id="A0A645HKH8"/>
<keyword evidence="2" id="KW-0813">Transport</keyword>
<keyword evidence="3" id="KW-0762">Sugar transport</keyword>
<gene>
    <name evidence="8" type="ORF">SDC9_184144</name>
</gene>
<dbReference type="InterPro" id="IPR011055">
    <property type="entry name" value="Dup_hybrid_motif"/>
</dbReference>
<evidence type="ECO:0000256" key="3">
    <source>
        <dbReference type="ARBA" id="ARBA00022597"/>
    </source>
</evidence>
<dbReference type="PANTHER" id="PTHR45008:SF1">
    <property type="entry name" value="PTS SYSTEM GLUCOSE-SPECIFIC EIIA COMPONENT"/>
    <property type="match status" value="1"/>
</dbReference>
<reference evidence="8" key="1">
    <citation type="submission" date="2019-08" db="EMBL/GenBank/DDBJ databases">
        <authorList>
            <person name="Kucharzyk K."/>
            <person name="Murdoch R.W."/>
            <person name="Higgins S."/>
            <person name="Loffler F."/>
        </authorList>
    </citation>
    <scope>NUCLEOTIDE SEQUENCE</scope>
</reference>
<dbReference type="FunFam" id="2.70.70.10:FF:000001">
    <property type="entry name" value="PTS system glucose-specific IIA component"/>
    <property type="match status" value="1"/>
</dbReference>
<comment type="subcellular location">
    <subcellularLocation>
        <location evidence="1">Cytoplasm</location>
    </subcellularLocation>
</comment>
<evidence type="ECO:0000256" key="4">
    <source>
        <dbReference type="ARBA" id="ARBA00022679"/>
    </source>
</evidence>
<name>A0A645HKH8_9ZZZZ</name>
<evidence type="ECO:0000256" key="5">
    <source>
        <dbReference type="ARBA" id="ARBA00022683"/>
    </source>
</evidence>
<evidence type="ECO:0000256" key="2">
    <source>
        <dbReference type="ARBA" id="ARBA00022448"/>
    </source>
</evidence>
<dbReference type="PROSITE" id="PS51093">
    <property type="entry name" value="PTS_EIIA_TYPE_1"/>
    <property type="match status" value="1"/>
</dbReference>
<dbReference type="PROSITE" id="PS00371">
    <property type="entry name" value="PTS_EIIA_TYPE_1_HIS"/>
    <property type="match status" value="1"/>
</dbReference>
<dbReference type="GO" id="GO:0016301">
    <property type="term" value="F:kinase activity"/>
    <property type="evidence" value="ECO:0007669"/>
    <property type="project" value="UniProtKB-KW"/>
</dbReference>